<evidence type="ECO:0000313" key="2">
    <source>
        <dbReference type="EMBL" id="KUF10277.1"/>
    </source>
</evidence>
<feature type="signal peptide" evidence="1">
    <location>
        <begin position="1"/>
        <end position="17"/>
    </location>
</feature>
<name>A0A0W7WI36_9RHOB</name>
<dbReference type="STRING" id="1685382.AVJ23_12780"/>
<dbReference type="RefSeq" id="WP_058862595.1">
    <property type="nucleotide sequence ID" value="NZ_LPXO01000007.1"/>
</dbReference>
<dbReference type="EMBL" id="LPXO01000007">
    <property type="protein sequence ID" value="KUF10277.1"/>
    <property type="molecule type" value="Genomic_DNA"/>
</dbReference>
<dbReference type="Proteomes" id="UP000054396">
    <property type="component" value="Unassembled WGS sequence"/>
</dbReference>
<feature type="chain" id="PRO_5006936332" evidence="1">
    <location>
        <begin position="18"/>
        <end position="132"/>
    </location>
</feature>
<evidence type="ECO:0000313" key="3">
    <source>
        <dbReference type="Proteomes" id="UP000054396"/>
    </source>
</evidence>
<comment type="caution">
    <text evidence="2">The sequence shown here is derived from an EMBL/GenBank/DDBJ whole genome shotgun (WGS) entry which is preliminary data.</text>
</comment>
<keyword evidence="1" id="KW-0732">Signal</keyword>
<sequence length="132" mass="14495">MIRTLFLAALLATPAAADEIWTSDYGRITYEDEIDGAALFAFRHPGGQRAMLYIPGLAGNYDNRHTHRAYWFGEGPGFCEMALSAGGAAPSRNWGQALISFDTPAFPTSFTLTMGDCFDPLSYSLRAETWSE</sequence>
<evidence type="ECO:0000256" key="1">
    <source>
        <dbReference type="SAM" id="SignalP"/>
    </source>
</evidence>
<gene>
    <name evidence="2" type="ORF">AVJ23_12780</name>
</gene>
<protein>
    <submittedName>
        <fullName evidence="2">Uncharacterized protein</fullName>
    </submittedName>
</protein>
<keyword evidence="3" id="KW-1185">Reference proteome</keyword>
<accession>A0A0W7WI36</accession>
<dbReference type="AlphaFoldDB" id="A0A0W7WI36"/>
<reference evidence="2 3" key="1">
    <citation type="submission" date="2015-12" db="EMBL/GenBank/DDBJ databases">
        <authorList>
            <person name="Shamseldin A."/>
            <person name="Moawad H."/>
            <person name="Abd El-Rahim W.M."/>
            <person name="Sadowsky M.J."/>
        </authorList>
    </citation>
    <scope>NUCLEOTIDE SEQUENCE [LARGE SCALE GENOMIC DNA]</scope>
    <source>
        <strain evidence="2 3">SJ5A-1</strain>
    </source>
</reference>
<dbReference type="OrthoDB" id="572536at2"/>
<organism evidence="2 3">
    <name type="scientific">Pseudoponticoccus marisrubri</name>
    <dbReference type="NCBI Taxonomy" id="1685382"/>
    <lineage>
        <taxon>Bacteria</taxon>
        <taxon>Pseudomonadati</taxon>
        <taxon>Pseudomonadota</taxon>
        <taxon>Alphaproteobacteria</taxon>
        <taxon>Rhodobacterales</taxon>
        <taxon>Roseobacteraceae</taxon>
        <taxon>Pseudoponticoccus</taxon>
    </lineage>
</organism>
<proteinExistence type="predicted"/>